<comment type="caution">
    <text evidence="2">The sequence shown here is derived from an EMBL/GenBank/DDBJ whole genome shotgun (WGS) entry which is preliminary data.</text>
</comment>
<evidence type="ECO:0008006" key="4">
    <source>
        <dbReference type="Google" id="ProtNLM"/>
    </source>
</evidence>
<dbReference type="AlphaFoldDB" id="A0AAE0WZU1"/>
<gene>
    <name evidence="2" type="ORF">B0T22DRAFT_531304</name>
</gene>
<feature type="compositionally biased region" description="Acidic residues" evidence="1">
    <location>
        <begin position="997"/>
        <end position="1010"/>
    </location>
</feature>
<dbReference type="Proteomes" id="UP001270362">
    <property type="component" value="Unassembled WGS sequence"/>
</dbReference>
<evidence type="ECO:0000313" key="2">
    <source>
        <dbReference type="EMBL" id="KAK3681442.1"/>
    </source>
</evidence>
<feature type="compositionally biased region" description="Low complexity" evidence="1">
    <location>
        <begin position="576"/>
        <end position="585"/>
    </location>
</feature>
<dbReference type="PANTHER" id="PTHR35487:SF1">
    <property type="entry name" value="DUF3824 DOMAIN-CONTAINING PROTEIN"/>
    <property type="match status" value="1"/>
</dbReference>
<sequence length="1179" mass="134894">MPVEYRESRSYVRDRDASPSSDEGYKKTTVRRYKVAPGRIEHEHEVDVIEDDRRSRYTTPARSQADLLEIDRRSERVYIPERPRSVIVERERDRERDVRDDRYTRVEYRGGSDDRSRSAVFEREKIVERDDRPRNTTIERERVVERERDDWDNYNPDRSRVVLEKQLVTTRDRDDDFYRDDDRDRSRVVYEKTKEVERDNLRSPRDWDRRSYWDDDRQAEVRIEKRVERRDDGTEVLVERRVEERREEEYPRDLEHYRKETEYYEPAPAAAPIIIRQRAPEQRIIVQEAPAPAPVIIREREPPIIIRERERESPVLIREEIETRDVAVTSRPSREVGPYRGDRFEEEVSIERYDDGHRRHHHHRHHDDAEVDGYYKKTTIRRERSESGSPHRKRHIAEGVLAGAGISALMASRRNDEGELPEHRGRKVLAGAVLGGIGTEVARRAHSAYQERYGDEDEERSRSRSRGGHSRIKTGLGIAAVALAAAGAAKYLKSQKEEKEELNRGRALRRYSDSEYSRSPSRKRSKSRASSLAKAAAGTAAVAGLVHHIRSKSKSRDGKSRSRSKSRIRTGAEIVAAGLAGAGAKKLYDRHKDKKERERSRSRHDRDYSETEDDYVRDEREYRRRSRSRSHSRSGPTHPAADSATADPELGMPPYPEYGAGAAAAGYESAAEERRHRHRRGSDHRRESDGGIRDVAAGAKYNDSMEKKKEKERDEKERSRDRRDRERERGRDRDRIRYEDETSPDGVDMYGRQTPSPPLASGGYYNPQAPQPAAQPAAPLNHTYYNPPTAAAAAPTAAAPPSTGFTQHPNVATDNLAAQQYPPYNPLDYATMPPPPPGPPPALGPEHVSVDSRVGPHSKSMPRSEEEKEEDAVYPRGHGEKDGVNHRLFSATPPPFSPAGEESEADTIHTTKSVAFIPLSPKSSQTLRRHREAQEAAKATPPSPASGGDDGDRGKGKAVDNADNDEQLVPYRPRRRRDSDPSSNRPRRSQQRLGGDAADDGNGESEDIETLPDRFDAQGRPIDRERPRWHARHGNFEYHRTNPFRARSEDGGFNMRGQWGVAGTDPEAVERIVRNVTGVLEGRESWMGLLSGLLSGKLMDGDGGGGGEEKDGKWRRRIRREGEEENGRRKGDEKGETSRGRLGGRWRERIRSAGDDEYDDDDYDYDDDRSRRKRRRDGP</sequence>
<keyword evidence="3" id="KW-1185">Reference proteome</keyword>
<feature type="region of interest" description="Disordered" evidence="1">
    <location>
        <begin position="1"/>
        <end position="29"/>
    </location>
</feature>
<organism evidence="2 3">
    <name type="scientific">Podospora appendiculata</name>
    <dbReference type="NCBI Taxonomy" id="314037"/>
    <lineage>
        <taxon>Eukaryota</taxon>
        <taxon>Fungi</taxon>
        <taxon>Dikarya</taxon>
        <taxon>Ascomycota</taxon>
        <taxon>Pezizomycotina</taxon>
        <taxon>Sordariomycetes</taxon>
        <taxon>Sordariomycetidae</taxon>
        <taxon>Sordariales</taxon>
        <taxon>Podosporaceae</taxon>
        <taxon>Podospora</taxon>
    </lineage>
</organism>
<dbReference type="EMBL" id="JAULSO010000007">
    <property type="protein sequence ID" value="KAK3681442.1"/>
    <property type="molecule type" value="Genomic_DNA"/>
</dbReference>
<dbReference type="PANTHER" id="PTHR35487">
    <property type="entry name" value="DUF3824 DOMAIN-CONTAINING PROTEIN"/>
    <property type="match status" value="1"/>
</dbReference>
<accession>A0AAE0WZU1</accession>
<proteinExistence type="predicted"/>
<feature type="compositionally biased region" description="Basic and acidic residues" evidence="1">
    <location>
        <begin position="494"/>
        <end position="516"/>
    </location>
</feature>
<feature type="region of interest" description="Disordered" evidence="1">
    <location>
        <begin position="448"/>
        <end position="471"/>
    </location>
</feature>
<feature type="compositionally biased region" description="Basic and acidic residues" evidence="1">
    <location>
        <begin position="1011"/>
        <end position="1028"/>
    </location>
</feature>
<reference evidence="2" key="1">
    <citation type="journal article" date="2023" name="Mol. Phylogenet. Evol.">
        <title>Genome-scale phylogeny and comparative genomics of the fungal order Sordariales.</title>
        <authorList>
            <person name="Hensen N."/>
            <person name="Bonometti L."/>
            <person name="Westerberg I."/>
            <person name="Brannstrom I.O."/>
            <person name="Guillou S."/>
            <person name="Cros-Aarteil S."/>
            <person name="Calhoun S."/>
            <person name="Haridas S."/>
            <person name="Kuo A."/>
            <person name="Mondo S."/>
            <person name="Pangilinan J."/>
            <person name="Riley R."/>
            <person name="LaButti K."/>
            <person name="Andreopoulos B."/>
            <person name="Lipzen A."/>
            <person name="Chen C."/>
            <person name="Yan M."/>
            <person name="Daum C."/>
            <person name="Ng V."/>
            <person name="Clum A."/>
            <person name="Steindorff A."/>
            <person name="Ohm R.A."/>
            <person name="Martin F."/>
            <person name="Silar P."/>
            <person name="Natvig D.O."/>
            <person name="Lalanne C."/>
            <person name="Gautier V."/>
            <person name="Ament-Velasquez S.L."/>
            <person name="Kruys A."/>
            <person name="Hutchinson M.I."/>
            <person name="Powell A.J."/>
            <person name="Barry K."/>
            <person name="Miller A.N."/>
            <person name="Grigoriev I.V."/>
            <person name="Debuchy R."/>
            <person name="Gladieux P."/>
            <person name="Hiltunen Thoren M."/>
            <person name="Johannesson H."/>
        </authorList>
    </citation>
    <scope>NUCLEOTIDE SEQUENCE</scope>
    <source>
        <strain evidence="2">CBS 314.62</strain>
    </source>
</reference>
<name>A0AAE0WZU1_9PEZI</name>
<feature type="compositionally biased region" description="Basic and acidic residues" evidence="1">
    <location>
        <begin position="586"/>
        <end position="609"/>
    </location>
</feature>
<feature type="region of interest" description="Disordered" evidence="1">
    <location>
        <begin position="547"/>
        <end position="1028"/>
    </location>
</feature>
<feature type="compositionally biased region" description="Pro residues" evidence="1">
    <location>
        <begin position="832"/>
        <end position="843"/>
    </location>
</feature>
<feature type="compositionally biased region" description="Basic and acidic residues" evidence="1">
    <location>
        <begin position="862"/>
        <end position="885"/>
    </location>
</feature>
<feature type="region of interest" description="Disordered" evidence="1">
    <location>
        <begin position="494"/>
        <end position="534"/>
    </location>
</feature>
<feature type="region of interest" description="Disordered" evidence="1">
    <location>
        <begin position="1096"/>
        <end position="1179"/>
    </location>
</feature>
<protein>
    <recommendedName>
        <fullName evidence="4">DUF3824 domain-containing protein</fullName>
    </recommendedName>
</protein>
<evidence type="ECO:0000256" key="1">
    <source>
        <dbReference type="SAM" id="MobiDB-lite"/>
    </source>
</evidence>
<feature type="compositionally biased region" description="Acidic residues" evidence="1">
    <location>
        <begin position="1155"/>
        <end position="1167"/>
    </location>
</feature>
<feature type="compositionally biased region" description="Basic residues" evidence="1">
    <location>
        <begin position="623"/>
        <end position="632"/>
    </location>
</feature>
<evidence type="ECO:0000313" key="3">
    <source>
        <dbReference type="Proteomes" id="UP001270362"/>
    </source>
</evidence>
<feature type="compositionally biased region" description="Basic and acidic residues" evidence="1">
    <location>
        <begin position="1120"/>
        <end position="1154"/>
    </location>
</feature>
<feature type="compositionally biased region" description="Basic and acidic residues" evidence="1">
    <location>
        <begin position="703"/>
        <end position="740"/>
    </location>
</feature>
<feature type="compositionally biased region" description="Low complexity" evidence="1">
    <location>
        <begin position="787"/>
        <end position="801"/>
    </location>
</feature>
<feature type="compositionally biased region" description="Low complexity" evidence="1">
    <location>
        <begin position="767"/>
        <end position="779"/>
    </location>
</feature>
<feature type="compositionally biased region" description="Basic and acidic residues" evidence="1">
    <location>
        <begin position="950"/>
        <end position="960"/>
    </location>
</feature>
<feature type="region of interest" description="Disordered" evidence="1">
    <location>
        <begin position="81"/>
        <end position="102"/>
    </location>
</feature>
<reference evidence="2" key="2">
    <citation type="submission" date="2023-06" db="EMBL/GenBank/DDBJ databases">
        <authorList>
            <consortium name="Lawrence Berkeley National Laboratory"/>
            <person name="Haridas S."/>
            <person name="Hensen N."/>
            <person name="Bonometti L."/>
            <person name="Westerberg I."/>
            <person name="Brannstrom I.O."/>
            <person name="Guillou S."/>
            <person name="Cros-Aarteil S."/>
            <person name="Calhoun S."/>
            <person name="Kuo A."/>
            <person name="Mondo S."/>
            <person name="Pangilinan J."/>
            <person name="Riley R."/>
            <person name="Labutti K."/>
            <person name="Andreopoulos B."/>
            <person name="Lipzen A."/>
            <person name="Chen C."/>
            <person name="Yanf M."/>
            <person name="Daum C."/>
            <person name="Ng V."/>
            <person name="Clum A."/>
            <person name="Steindorff A."/>
            <person name="Ohm R."/>
            <person name="Martin F."/>
            <person name="Silar P."/>
            <person name="Natvig D."/>
            <person name="Lalanne C."/>
            <person name="Gautier V."/>
            <person name="Ament-Velasquez S.L."/>
            <person name="Kruys A."/>
            <person name="Hutchinson M.I."/>
            <person name="Powell A.J."/>
            <person name="Barry K."/>
            <person name="Miller A.N."/>
            <person name="Grigoriev I.V."/>
            <person name="Debuchy R."/>
            <person name="Gladieux P."/>
            <person name="Thoren M.H."/>
            <person name="Johannesson H."/>
        </authorList>
    </citation>
    <scope>NUCLEOTIDE SEQUENCE</scope>
    <source>
        <strain evidence="2">CBS 314.62</strain>
    </source>
</reference>
<feature type="compositionally biased region" description="Low complexity" evidence="1">
    <location>
        <begin position="657"/>
        <end position="669"/>
    </location>
</feature>
<feature type="compositionally biased region" description="Basic and acidic residues" evidence="1">
    <location>
        <begin position="1"/>
        <end position="17"/>
    </location>
</feature>
<feature type="compositionally biased region" description="Polar residues" evidence="1">
    <location>
        <begin position="803"/>
        <end position="818"/>
    </location>
</feature>